<feature type="region of interest" description="Disordered" evidence="1">
    <location>
        <begin position="84"/>
        <end position="105"/>
    </location>
</feature>
<evidence type="ECO:0000313" key="3">
    <source>
        <dbReference type="Proteomes" id="UP000027443"/>
    </source>
</evidence>
<feature type="compositionally biased region" description="Pro residues" evidence="1">
    <location>
        <begin position="92"/>
        <end position="105"/>
    </location>
</feature>
<name>A0ABR4S7Z4_9ACTN</name>
<keyword evidence="3" id="KW-1185">Reference proteome</keyword>
<feature type="region of interest" description="Disordered" evidence="1">
    <location>
        <begin position="1"/>
        <end position="33"/>
    </location>
</feature>
<evidence type="ECO:0008006" key="4">
    <source>
        <dbReference type="Google" id="ProtNLM"/>
    </source>
</evidence>
<sequence length="105" mass="11224">MLRRKAFRLPRHPASVGEARHRTGGHLASWGHPSRSAIREETVLLVSELAADTVLHGPRDEPDFEVAVTVLAHGSCLVEVSDGIPDEAVLPTPDPDQTPGAPPPT</sequence>
<organism evidence="2 3">
    <name type="scientific">Streptomyces wadayamensis</name>
    <dbReference type="NCBI Taxonomy" id="141454"/>
    <lineage>
        <taxon>Bacteria</taxon>
        <taxon>Bacillati</taxon>
        <taxon>Actinomycetota</taxon>
        <taxon>Actinomycetes</taxon>
        <taxon>Kitasatosporales</taxon>
        <taxon>Streptomycetaceae</taxon>
        <taxon>Streptomyces</taxon>
    </lineage>
</organism>
<evidence type="ECO:0000313" key="2">
    <source>
        <dbReference type="EMBL" id="KDR61575.1"/>
    </source>
</evidence>
<feature type="non-terminal residue" evidence="2">
    <location>
        <position position="105"/>
    </location>
</feature>
<protein>
    <recommendedName>
        <fullName evidence="4">Regulatory protein</fullName>
    </recommendedName>
</protein>
<gene>
    <name evidence="2" type="ORF">DC60_14135</name>
</gene>
<dbReference type="EMBL" id="JHDU01000027">
    <property type="protein sequence ID" value="KDR61575.1"/>
    <property type="molecule type" value="Genomic_DNA"/>
</dbReference>
<dbReference type="PANTHER" id="PTHR35526:SF3">
    <property type="entry name" value="ANTI-SIGMA-F FACTOR RSBW"/>
    <property type="match status" value="1"/>
</dbReference>
<dbReference type="Proteomes" id="UP000027443">
    <property type="component" value="Unassembled WGS sequence"/>
</dbReference>
<dbReference type="PANTHER" id="PTHR35526">
    <property type="entry name" value="ANTI-SIGMA-F FACTOR RSBW-RELATED"/>
    <property type="match status" value="1"/>
</dbReference>
<dbReference type="InterPro" id="IPR036890">
    <property type="entry name" value="HATPase_C_sf"/>
</dbReference>
<proteinExistence type="predicted"/>
<accession>A0ABR4S7Z4</accession>
<dbReference type="InterPro" id="IPR050267">
    <property type="entry name" value="Anti-sigma-factor_SerPK"/>
</dbReference>
<dbReference type="Gene3D" id="3.30.565.10">
    <property type="entry name" value="Histidine kinase-like ATPase, C-terminal domain"/>
    <property type="match status" value="1"/>
</dbReference>
<comment type="caution">
    <text evidence="2">The sequence shown here is derived from an EMBL/GenBank/DDBJ whole genome shotgun (WGS) entry which is preliminary data.</text>
</comment>
<feature type="compositionally biased region" description="Basic residues" evidence="1">
    <location>
        <begin position="1"/>
        <end position="11"/>
    </location>
</feature>
<reference evidence="2 3" key="1">
    <citation type="submission" date="2014-03" db="EMBL/GenBank/DDBJ databases">
        <title>Genome Sequence of Streptomyces wadayamensis A23 strain, an endophytic actinobacteria from Citrus reticulata.</title>
        <authorList>
            <person name="de Oliveira L.G."/>
            <person name="Tormet G.D."/>
            <person name="Marcon J."/>
            <person name="Samborsky M."/>
            <person name="Araujo W.L."/>
            <person name="de Azevedo J.L."/>
        </authorList>
    </citation>
    <scope>NUCLEOTIDE SEQUENCE [LARGE SCALE GENOMIC DNA]</scope>
    <source>
        <strain evidence="2 3">A23</strain>
    </source>
</reference>
<evidence type="ECO:0000256" key="1">
    <source>
        <dbReference type="SAM" id="MobiDB-lite"/>
    </source>
</evidence>